<dbReference type="Gene3D" id="3.40.50.300">
    <property type="entry name" value="P-loop containing nucleotide triphosphate hydrolases"/>
    <property type="match status" value="2"/>
</dbReference>
<dbReference type="KEGG" id="hir:HETIRDRAFT_66241"/>
<dbReference type="InterPro" id="IPR014001">
    <property type="entry name" value="Helicase_ATP-bd"/>
</dbReference>
<reference evidence="9 10" key="1">
    <citation type="journal article" date="2012" name="New Phytol.">
        <title>Insight into trade-off between wood decay and parasitism from the genome of a fungal forest pathogen.</title>
        <authorList>
            <person name="Olson A."/>
            <person name="Aerts A."/>
            <person name="Asiegbu F."/>
            <person name="Belbahri L."/>
            <person name="Bouzid O."/>
            <person name="Broberg A."/>
            <person name="Canback B."/>
            <person name="Coutinho P.M."/>
            <person name="Cullen D."/>
            <person name="Dalman K."/>
            <person name="Deflorio G."/>
            <person name="van Diepen L.T."/>
            <person name="Dunand C."/>
            <person name="Duplessis S."/>
            <person name="Durling M."/>
            <person name="Gonthier P."/>
            <person name="Grimwood J."/>
            <person name="Fossdal C.G."/>
            <person name="Hansson D."/>
            <person name="Henrissat B."/>
            <person name="Hietala A."/>
            <person name="Himmelstrand K."/>
            <person name="Hoffmeister D."/>
            <person name="Hogberg N."/>
            <person name="James T.Y."/>
            <person name="Karlsson M."/>
            <person name="Kohler A."/>
            <person name="Kues U."/>
            <person name="Lee Y.H."/>
            <person name="Lin Y.C."/>
            <person name="Lind M."/>
            <person name="Lindquist E."/>
            <person name="Lombard V."/>
            <person name="Lucas S."/>
            <person name="Lunden K."/>
            <person name="Morin E."/>
            <person name="Murat C."/>
            <person name="Park J."/>
            <person name="Raffaello T."/>
            <person name="Rouze P."/>
            <person name="Salamov A."/>
            <person name="Schmutz J."/>
            <person name="Solheim H."/>
            <person name="Stahlberg J."/>
            <person name="Velez H."/>
            <person name="de Vries R.P."/>
            <person name="Wiebenga A."/>
            <person name="Woodward S."/>
            <person name="Yakovlev I."/>
            <person name="Garbelotto M."/>
            <person name="Martin F."/>
            <person name="Grigoriev I.V."/>
            <person name="Stenlid J."/>
        </authorList>
    </citation>
    <scope>NUCLEOTIDE SEQUENCE [LARGE SCALE GENOMIC DNA]</scope>
    <source>
        <strain evidence="9 10">TC 32-1</strain>
    </source>
</reference>
<dbReference type="GO" id="GO:0016787">
    <property type="term" value="F:hydrolase activity"/>
    <property type="evidence" value="ECO:0007669"/>
    <property type="project" value="UniProtKB-KW"/>
</dbReference>
<evidence type="ECO:0000259" key="8">
    <source>
        <dbReference type="PROSITE" id="PS51194"/>
    </source>
</evidence>
<accession>W4JRS8</accession>
<dbReference type="eggNOG" id="KOG0342">
    <property type="taxonomic scope" value="Eukaryota"/>
</dbReference>
<comment type="catalytic activity">
    <reaction evidence="5">
        <text>ATP + H2O = ADP + phosphate + H(+)</text>
        <dbReference type="Rhea" id="RHEA:13065"/>
        <dbReference type="ChEBI" id="CHEBI:15377"/>
        <dbReference type="ChEBI" id="CHEBI:15378"/>
        <dbReference type="ChEBI" id="CHEBI:30616"/>
        <dbReference type="ChEBI" id="CHEBI:43474"/>
        <dbReference type="ChEBI" id="CHEBI:456216"/>
        <dbReference type="EC" id="3.6.4.13"/>
    </reaction>
</comment>
<evidence type="ECO:0000256" key="3">
    <source>
        <dbReference type="ARBA" id="ARBA00022840"/>
    </source>
</evidence>
<name>W4JRS8_HETIT</name>
<dbReference type="AlphaFoldDB" id="W4JRS8"/>
<dbReference type="Pfam" id="PF00271">
    <property type="entry name" value="Helicase_C"/>
    <property type="match status" value="1"/>
</dbReference>
<evidence type="ECO:0000256" key="1">
    <source>
        <dbReference type="ARBA" id="ARBA00022741"/>
    </source>
</evidence>
<dbReference type="EMBL" id="KI925465">
    <property type="protein sequence ID" value="ETW75780.1"/>
    <property type="molecule type" value="Genomic_DNA"/>
</dbReference>
<dbReference type="PROSITE" id="PS51192">
    <property type="entry name" value="HELICASE_ATP_BIND_1"/>
    <property type="match status" value="1"/>
</dbReference>
<feature type="compositionally biased region" description="Basic and acidic residues" evidence="6">
    <location>
        <begin position="676"/>
        <end position="696"/>
    </location>
</feature>
<dbReference type="GO" id="GO:0003724">
    <property type="term" value="F:RNA helicase activity"/>
    <property type="evidence" value="ECO:0007669"/>
    <property type="project" value="UniProtKB-EC"/>
</dbReference>
<dbReference type="InterPro" id="IPR001650">
    <property type="entry name" value="Helicase_C-like"/>
</dbReference>
<dbReference type="SMART" id="SM00490">
    <property type="entry name" value="HELICc"/>
    <property type="match status" value="1"/>
</dbReference>
<evidence type="ECO:0000256" key="4">
    <source>
        <dbReference type="ARBA" id="ARBA00022884"/>
    </source>
</evidence>
<dbReference type="SUPFAM" id="SSF52540">
    <property type="entry name" value="P-loop containing nucleoside triphosphate hydrolases"/>
    <property type="match status" value="1"/>
</dbReference>
<keyword evidence="2 5" id="KW-0378">Hydrolase</keyword>
<dbReference type="RefSeq" id="XP_009551881.1">
    <property type="nucleotide sequence ID" value="XM_009553586.1"/>
</dbReference>
<dbReference type="InterPro" id="IPR011545">
    <property type="entry name" value="DEAD/DEAH_box_helicase_dom"/>
</dbReference>
<keyword evidence="5" id="KW-0347">Helicase</keyword>
<evidence type="ECO:0000256" key="5">
    <source>
        <dbReference type="RuleBase" id="RU365068"/>
    </source>
</evidence>
<feature type="compositionally biased region" description="Basic and acidic residues" evidence="6">
    <location>
        <begin position="656"/>
        <end position="666"/>
    </location>
</feature>
<sequence>MRACRSPVYAFTSFRGLVTLSARSRVNPLLPSCRRYDHILARALKEEPVNLDPGEPVEPQEEPESHKKNDSYNKQPTFASLRGSISDNTLKALTHRPFTLTHMSPVQAAVLPLLPKLSDPHEPGVDADASPPRDLLVKAKTGTGKTLAFLIPAIEARLKAIERAGLDTQTSGISDPHARHRAELSFARQQVGTLIISPTRELATQIANEAIRASFWHKGFEVRLFTGGASKRNQMRDWMKGRRDIVVSTPGRLRDLLHTEPEVAEGIRKTQILVLDEADTLLEMGFRDDIDAIIDFLPKKPVRQTFLFSATLSPAIQQVARAALDKKHTFIDVVPVDSSPVHAHVPQYHTVLPTAEKQIPHILNLIAHDQLVNPGRSKIMIFFPTTKMTQLFSTLLGQLAKTTLPAGTATRTYEIHSKRTQESRSSVSDAFRSDKSGASILITSDVSARGVDYPGVTRVIQVGIPGGTELYVHRVGRTGRAGTNGRGDLVLLPWEIGFVSWQLTDVPMKPLTFTELDSHVKELAKKYDEEPESFWKGLKVAEHGEPQYDRSGRKALRLPTKYPQTLSSMVEETPTIVSALLDKLDESAIRETVGSMLGYYIAKSPELRVQKPVIVKGLMDWSVQALGLPQAPIFSQAFLERLGFSDGRTKHFGRAPQRERRTDPRQPHWMGRGTRASREDEGERGGWDSEGGDRFQRNNRMGSGERFPRHDRTDGDRFSGGDRPSGGDRFSRDDPRGEPSEYRSKRYDYGKGATRPRRESKDEY</sequence>
<keyword evidence="1 5" id="KW-0547">Nucleotide-binding</keyword>
<dbReference type="SMART" id="SM00487">
    <property type="entry name" value="DEXDc"/>
    <property type="match status" value="1"/>
</dbReference>
<feature type="domain" description="Helicase ATP-binding" evidence="7">
    <location>
        <begin position="126"/>
        <end position="330"/>
    </location>
</feature>
<keyword evidence="4 5" id="KW-0694">RNA-binding</keyword>
<keyword evidence="10" id="KW-1185">Reference proteome</keyword>
<comment type="domain">
    <text evidence="5">The Q motif is unique to and characteristic of the DEAD box family of RNA helicases and controls ATP binding and hydrolysis.</text>
</comment>
<dbReference type="GO" id="GO:0005524">
    <property type="term" value="F:ATP binding"/>
    <property type="evidence" value="ECO:0007669"/>
    <property type="project" value="UniProtKB-UniRule"/>
</dbReference>
<protein>
    <recommendedName>
        <fullName evidence="5">ATP-dependent RNA helicase</fullName>
        <ecNumber evidence="5">3.6.4.13</ecNumber>
    </recommendedName>
</protein>
<gene>
    <name evidence="9" type="ORF">HETIRDRAFT_66241</name>
</gene>
<dbReference type="PROSITE" id="PS51194">
    <property type="entry name" value="HELICASE_CTER"/>
    <property type="match status" value="1"/>
</dbReference>
<dbReference type="Proteomes" id="UP000030671">
    <property type="component" value="Unassembled WGS sequence"/>
</dbReference>
<feature type="region of interest" description="Disordered" evidence="6">
    <location>
        <begin position="647"/>
        <end position="764"/>
    </location>
</feature>
<comment type="function">
    <text evidence="5">RNA helicase.</text>
</comment>
<dbReference type="EC" id="3.6.4.13" evidence="5"/>
<dbReference type="STRING" id="747525.W4JRS8"/>
<evidence type="ECO:0000313" key="10">
    <source>
        <dbReference type="Proteomes" id="UP000030671"/>
    </source>
</evidence>
<dbReference type="CDD" id="cd18787">
    <property type="entry name" value="SF2_C_DEAD"/>
    <property type="match status" value="1"/>
</dbReference>
<dbReference type="PANTHER" id="PTHR24031">
    <property type="entry name" value="RNA HELICASE"/>
    <property type="match status" value="1"/>
</dbReference>
<dbReference type="InterPro" id="IPR027417">
    <property type="entry name" value="P-loop_NTPase"/>
</dbReference>
<evidence type="ECO:0000259" key="7">
    <source>
        <dbReference type="PROSITE" id="PS51192"/>
    </source>
</evidence>
<feature type="compositionally biased region" description="Basic and acidic residues" evidence="6">
    <location>
        <begin position="706"/>
        <end position="749"/>
    </location>
</feature>
<evidence type="ECO:0000256" key="2">
    <source>
        <dbReference type="ARBA" id="ARBA00022801"/>
    </source>
</evidence>
<keyword evidence="3 5" id="KW-0067">ATP-binding</keyword>
<feature type="domain" description="Helicase C-terminal" evidence="8">
    <location>
        <begin position="367"/>
        <end position="524"/>
    </location>
</feature>
<comment type="similarity">
    <text evidence="5">Belongs to the DEAD box helicase family.</text>
</comment>
<dbReference type="GeneID" id="20678768"/>
<evidence type="ECO:0000256" key="6">
    <source>
        <dbReference type="SAM" id="MobiDB-lite"/>
    </source>
</evidence>
<dbReference type="InParanoid" id="W4JRS8"/>
<organism evidence="9 10">
    <name type="scientific">Heterobasidion irregulare (strain TC 32-1)</name>
    <dbReference type="NCBI Taxonomy" id="747525"/>
    <lineage>
        <taxon>Eukaryota</taxon>
        <taxon>Fungi</taxon>
        <taxon>Dikarya</taxon>
        <taxon>Basidiomycota</taxon>
        <taxon>Agaricomycotina</taxon>
        <taxon>Agaricomycetes</taxon>
        <taxon>Russulales</taxon>
        <taxon>Bondarzewiaceae</taxon>
        <taxon>Heterobasidion</taxon>
        <taxon>Heterobasidion annosum species complex</taxon>
    </lineage>
</organism>
<dbReference type="GO" id="GO:0003723">
    <property type="term" value="F:RNA binding"/>
    <property type="evidence" value="ECO:0007669"/>
    <property type="project" value="UniProtKB-UniRule"/>
</dbReference>
<feature type="region of interest" description="Disordered" evidence="6">
    <location>
        <begin position="47"/>
        <end position="79"/>
    </location>
</feature>
<dbReference type="OrthoDB" id="193716at2759"/>
<dbReference type="HOGENOM" id="CLU_003041_26_6_1"/>
<evidence type="ECO:0000313" key="9">
    <source>
        <dbReference type="EMBL" id="ETW75780.1"/>
    </source>
</evidence>
<proteinExistence type="inferred from homology"/>
<dbReference type="Pfam" id="PF00270">
    <property type="entry name" value="DEAD"/>
    <property type="match status" value="1"/>
</dbReference>